<dbReference type="EMBL" id="MHSH01000006">
    <property type="protein sequence ID" value="OHA42393.1"/>
    <property type="molecule type" value="Genomic_DNA"/>
</dbReference>
<dbReference type="InterPro" id="IPR036415">
    <property type="entry name" value="Lamin_tail_dom_sf"/>
</dbReference>
<dbReference type="SUPFAM" id="SSF49299">
    <property type="entry name" value="PKD domain"/>
    <property type="match status" value="1"/>
</dbReference>
<feature type="transmembrane region" description="Helical" evidence="2">
    <location>
        <begin position="452"/>
        <end position="470"/>
    </location>
</feature>
<dbReference type="Gene3D" id="2.60.40.10">
    <property type="entry name" value="Immunoglobulins"/>
    <property type="match status" value="1"/>
</dbReference>
<evidence type="ECO:0000313" key="7">
    <source>
        <dbReference type="Proteomes" id="UP000176429"/>
    </source>
</evidence>
<feature type="compositionally biased region" description="Polar residues" evidence="1">
    <location>
        <begin position="384"/>
        <end position="396"/>
    </location>
</feature>
<keyword evidence="2" id="KW-0472">Membrane</keyword>
<dbReference type="InterPro" id="IPR013783">
    <property type="entry name" value="Ig-like_fold"/>
</dbReference>
<dbReference type="InterPro" id="IPR001322">
    <property type="entry name" value="Lamin_tail_dom"/>
</dbReference>
<evidence type="ECO:0000259" key="4">
    <source>
        <dbReference type="PROSITE" id="PS50093"/>
    </source>
</evidence>
<feature type="domain" description="LTD" evidence="5">
    <location>
        <begin position="10"/>
        <end position="125"/>
    </location>
</feature>
<accession>A0A1G2P286</accession>
<sequence length="489" mass="52137">MVALSLLALPSYVFASVFMSEVAWMGNATSASNEWIELQNDGGNVDLSGWILRIEGANDINLSGEIKAGGYYLIERTDDESVPNITADLVAPFKNGLSNSGEILVLLDQSGAVADKIVSGEGWADIGGDNTTKHTAQKTSGSWITAASTPKAINASVASSPPPSSSGAPTGSQTQTPASDNQPSNTTATMYEEPKRITADAGENETATAGTRVIFEGSAMGLQNKPLPDARLLWSFGDGATAEGKKVEHTFVYPGTYTISLTASSGEWSDTDRIKIEVHEAAINISAADSSEDGFITLSNNNQNDADISRWSLLAGQTAFYFPDNTFIGASSKTAFPNSITKLAWNDGETIVLRYPNLDVSTRYNEKNVGENISLLAAASANDTRQKTNVPETTAKSPVKKVTGVPQMEPAETPQKEMPSNGKNDSILETNRAITKTAGIANNSQKGGLLKWLFALAVVMLLSLLAFFAVPKEKKYLAEDFKLIEEKDE</sequence>
<protein>
    <recommendedName>
        <fullName evidence="8">PKD domain-containing protein</fullName>
    </recommendedName>
</protein>
<evidence type="ECO:0000256" key="2">
    <source>
        <dbReference type="SAM" id="Phobius"/>
    </source>
</evidence>
<feature type="region of interest" description="Disordered" evidence="1">
    <location>
        <begin position="384"/>
        <end position="425"/>
    </location>
</feature>
<evidence type="ECO:0000256" key="1">
    <source>
        <dbReference type="SAM" id="MobiDB-lite"/>
    </source>
</evidence>
<feature type="compositionally biased region" description="Polar residues" evidence="1">
    <location>
        <begin position="129"/>
        <end position="148"/>
    </location>
</feature>
<organism evidence="6 7">
    <name type="scientific">Candidatus Taylorbacteria bacterium RIFCSPLOWO2_02_FULL_46_40</name>
    <dbReference type="NCBI Taxonomy" id="1802329"/>
    <lineage>
        <taxon>Bacteria</taxon>
        <taxon>Candidatus Tayloriibacteriota</taxon>
    </lineage>
</organism>
<comment type="caution">
    <text evidence="6">The sequence shown here is derived from an EMBL/GenBank/DDBJ whole genome shotgun (WGS) entry which is preliminary data.</text>
</comment>
<feature type="compositionally biased region" description="Low complexity" evidence="1">
    <location>
        <begin position="165"/>
        <end position="175"/>
    </location>
</feature>
<dbReference type="SMART" id="SM00089">
    <property type="entry name" value="PKD"/>
    <property type="match status" value="1"/>
</dbReference>
<dbReference type="Pfam" id="PF18911">
    <property type="entry name" value="PKD_4"/>
    <property type="match status" value="1"/>
</dbReference>
<feature type="chain" id="PRO_5012995117" description="PKD domain-containing protein" evidence="3">
    <location>
        <begin position="16"/>
        <end position="489"/>
    </location>
</feature>
<keyword evidence="3" id="KW-0732">Signal</keyword>
<dbReference type="AlphaFoldDB" id="A0A1G2P286"/>
<feature type="compositionally biased region" description="Polar residues" evidence="1">
    <location>
        <begin position="176"/>
        <end position="187"/>
    </location>
</feature>
<evidence type="ECO:0000313" key="6">
    <source>
        <dbReference type="EMBL" id="OHA42393.1"/>
    </source>
</evidence>
<keyword evidence="2" id="KW-0812">Transmembrane</keyword>
<reference evidence="6 7" key="1">
    <citation type="journal article" date="2016" name="Nat. Commun.">
        <title>Thousands of microbial genomes shed light on interconnected biogeochemical processes in an aquifer system.</title>
        <authorList>
            <person name="Anantharaman K."/>
            <person name="Brown C.T."/>
            <person name="Hug L.A."/>
            <person name="Sharon I."/>
            <person name="Castelle C.J."/>
            <person name="Probst A.J."/>
            <person name="Thomas B.C."/>
            <person name="Singh A."/>
            <person name="Wilkins M.J."/>
            <person name="Karaoz U."/>
            <person name="Brodie E.L."/>
            <person name="Williams K.H."/>
            <person name="Hubbard S.S."/>
            <person name="Banfield J.F."/>
        </authorList>
    </citation>
    <scope>NUCLEOTIDE SEQUENCE [LARGE SCALE GENOMIC DNA]</scope>
</reference>
<feature type="domain" description="PKD" evidence="4">
    <location>
        <begin position="228"/>
        <end position="265"/>
    </location>
</feature>
<dbReference type="InterPro" id="IPR022409">
    <property type="entry name" value="PKD/Chitinase_dom"/>
</dbReference>
<dbReference type="InterPro" id="IPR000601">
    <property type="entry name" value="PKD_dom"/>
</dbReference>
<dbReference type="InterPro" id="IPR035986">
    <property type="entry name" value="PKD_dom_sf"/>
</dbReference>
<feature type="region of interest" description="Disordered" evidence="1">
    <location>
        <begin position="121"/>
        <end position="187"/>
    </location>
</feature>
<evidence type="ECO:0008006" key="8">
    <source>
        <dbReference type="Google" id="ProtNLM"/>
    </source>
</evidence>
<dbReference type="Proteomes" id="UP000176429">
    <property type="component" value="Unassembled WGS sequence"/>
</dbReference>
<dbReference type="SUPFAM" id="SSF74853">
    <property type="entry name" value="Lamin A/C globular tail domain"/>
    <property type="match status" value="2"/>
</dbReference>
<feature type="signal peptide" evidence="3">
    <location>
        <begin position="1"/>
        <end position="15"/>
    </location>
</feature>
<dbReference type="PROSITE" id="PS50093">
    <property type="entry name" value="PKD"/>
    <property type="match status" value="1"/>
</dbReference>
<gene>
    <name evidence="6" type="ORF">A3H68_00140</name>
</gene>
<evidence type="ECO:0000259" key="5">
    <source>
        <dbReference type="PROSITE" id="PS51841"/>
    </source>
</evidence>
<keyword evidence="2" id="KW-1133">Transmembrane helix</keyword>
<dbReference type="CDD" id="cd00146">
    <property type="entry name" value="PKD"/>
    <property type="match status" value="1"/>
</dbReference>
<evidence type="ECO:0000256" key="3">
    <source>
        <dbReference type="SAM" id="SignalP"/>
    </source>
</evidence>
<proteinExistence type="predicted"/>
<dbReference type="PROSITE" id="PS51841">
    <property type="entry name" value="LTD"/>
    <property type="match status" value="1"/>
</dbReference>
<name>A0A1G2P286_9BACT</name>